<organism evidence="3 4">
    <name type="scientific">Corynebacterium pseudokroppenstedtii</name>
    <dbReference type="NCBI Taxonomy" id="2804917"/>
    <lineage>
        <taxon>Bacteria</taxon>
        <taxon>Bacillati</taxon>
        <taxon>Actinomycetota</taxon>
        <taxon>Actinomycetes</taxon>
        <taxon>Mycobacteriales</taxon>
        <taxon>Corynebacteriaceae</taxon>
        <taxon>Corynebacterium</taxon>
    </lineage>
</organism>
<evidence type="ECO:0000256" key="2">
    <source>
        <dbReference type="SAM" id="SignalP"/>
    </source>
</evidence>
<dbReference type="Gene3D" id="3.10.129.10">
    <property type="entry name" value="Hotdog Thioesterase"/>
    <property type="match status" value="1"/>
</dbReference>
<dbReference type="RefSeq" id="WP_204087678.1">
    <property type="nucleotide sequence ID" value="NZ_CP137757.1"/>
</dbReference>
<dbReference type="Proteomes" id="UP001174314">
    <property type="component" value="Chromosome"/>
</dbReference>
<feature type="compositionally biased region" description="Basic and acidic residues" evidence="1">
    <location>
        <begin position="162"/>
        <end position="174"/>
    </location>
</feature>
<dbReference type="Pfam" id="PF14539">
    <property type="entry name" value="DUF4442"/>
    <property type="match status" value="1"/>
</dbReference>
<name>A0AAU0PZC5_9CORY</name>
<dbReference type="EMBL" id="CP137757">
    <property type="protein sequence ID" value="WPF24898.1"/>
    <property type="molecule type" value="Genomic_DNA"/>
</dbReference>
<dbReference type="AlphaFoldDB" id="A0AAU0PZC5"/>
<keyword evidence="4" id="KW-1185">Reference proteome</keyword>
<dbReference type="SUPFAM" id="SSF54637">
    <property type="entry name" value="Thioesterase/thiol ester dehydrase-isomerase"/>
    <property type="match status" value="1"/>
</dbReference>
<dbReference type="KEGG" id="cpsk:Q0N40_10355"/>
<feature type="signal peptide" evidence="2">
    <location>
        <begin position="1"/>
        <end position="21"/>
    </location>
</feature>
<evidence type="ECO:0000313" key="3">
    <source>
        <dbReference type="EMBL" id="WPF24898.1"/>
    </source>
</evidence>
<sequence>MNTRTAALLVKRVFRSPRLFAAAMSAYPPLFAAGVRIRDIPDDWSSAHLVLKVNRLNSNAHGAAFGGSLFSMTDAMFGMLVMQRLGREYEAWTRTGTFQYINPGRNNAHATIRVTDAMVEQIKHEIASDGFCNIPYTTVITNDDGSTVGIGQQELHCRLRKGKEAQRSHREQERGGSSPRVVNRRIEPHEARGITLLSLATAVAWRAFGPASSSVEQHDTDASHNAGTLTTLLSAARRIPDPEDRARFVVKKVLEENALTPQDIQEMGIPSRLIPKE</sequence>
<proteinExistence type="predicted"/>
<protein>
    <submittedName>
        <fullName evidence="3">DUF4442 domain-containing protein</fullName>
    </submittedName>
</protein>
<accession>A0AAU0PZC5</accession>
<evidence type="ECO:0000256" key="1">
    <source>
        <dbReference type="SAM" id="MobiDB-lite"/>
    </source>
</evidence>
<evidence type="ECO:0000313" key="4">
    <source>
        <dbReference type="Proteomes" id="UP001174314"/>
    </source>
</evidence>
<dbReference type="InterPro" id="IPR027961">
    <property type="entry name" value="DUF4442"/>
</dbReference>
<reference evidence="3 4" key="1">
    <citation type="submission" date="2023-10" db="EMBL/GenBank/DDBJ databases">
        <title>complete genome sequence of Corynebacterium pseudokroppenstedtii P15-C1.</title>
        <authorList>
            <person name="Bruggemann H."/>
            <person name="Poehlein A."/>
        </authorList>
    </citation>
    <scope>NUCLEOTIDE SEQUENCE [LARGE SCALE GENOMIC DNA]</scope>
    <source>
        <strain evidence="3 4">P15_C1</strain>
    </source>
</reference>
<gene>
    <name evidence="3" type="ORF">Q0N40_10355</name>
</gene>
<dbReference type="InterPro" id="IPR029069">
    <property type="entry name" value="HotDog_dom_sf"/>
</dbReference>
<feature type="chain" id="PRO_5043457001" evidence="2">
    <location>
        <begin position="22"/>
        <end position="277"/>
    </location>
</feature>
<feature type="region of interest" description="Disordered" evidence="1">
    <location>
        <begin position="160"/>
        <end position="184"/>
    </location>
</feature>
<keyword evidence="2" id="KW-0732">Signal</keyword>